<feature type="transmembrane region" description="Helical" evidence="6">
    <location>
        <begin position="294"/>
        <end position="311"/>
    </location>
</feature>
<evidence type="ECO:0000256" key="4">
    <source>
        <dbReference type="ARBA" id="ARBA00022989"/>
    </source>
</evidence>
<dbReference type="GO" id="GO:0022857">
    <property type="term" value="F:transmembrane transporter activity"/>
    <property type="evidence" value="ECO:0007669"/>
    <property type="project" value="InterPro"/>
</dbReference>
<dbReference type="RefSeq" id="WP_033362823.1">
    <property type="nucleotide sequence ID" value="NZ_CP073767.1"/>
</dbReference>
<comment type="subcellular location">
    <subcellularLocation>
        <location evidence="1">Cell membrane</location>
        <topology evidence="1">Multi-pass membrane protein</topology>
    </subcellularLocation>
</comment>
<keyword evidence="8" id="KW-1185">Reference proteome</keyword>
<evidence type="ECO:0000256" key="1">
    <source>
        <dbReference type="ARBA" id="ARBA00004651"/>
    </source>
</evidence>
<accession>A0A9Q9MS50</accession>
<dbReference type="Proteomes" id="UP001058003">
    <property type="component" value="Chromosome"/>
</dbReference>
<feature type="transmembrane region" description="Helical" evidence="6">
    <location>
        <begin position="259"/>
        <end position="282"/>
    </location>
</feature>
<dbReference type="InterPro" id="IPR011701">
    <property type="entry name" value="MFS"/>
</dbReference>
<evidence type="ECO:0000256" key="3">
    <source>
        <dbReference type="ARBA" id="ARBA00022692"/>
    </source>
</evidence>
<dbReference type="EMBL" id="CP073767">
    <property type="protein sequence ID" value="UWZ59142.1"/>
    <property type="molecule type" value="Genomic_DNA"/>
</dbReference>
<dbReference type="GO" id="GO:0005886">
    <property type="term" value="C:plasma membrane"/>
    <property type="evidence" value="ECO:0007669"/>
    <property type="project" value="UniProtKB-SubCell"/>
</dbReference>
<protein>
    <submittedName>
        <fullName evidence="7">MFS transporter</fullName>
    </submittedName>
</protein>
<dbReference type="InterPro" id="IPR036259">
    <property type="entry name" value="MFS_trans_sf"/>
</dbReference>
<feature type="transmembrane region" description="Helical" evidence="6">
    <location>
        <begin position="52"/>
        <end position="72"/>
    </location>
</feature>
<evidence type="ECO:0000256" key="2">
    <source>
        <dbReference type="ARBA" id="ARBA00022475"/>
    </source>
</evidence>
<gene>
    <name evidence="7" type="ORF">Daura_25075</name>
</gene>
<evidence type="ECO:0000256" key="6">
    <source>
        <dbReference type="SAM" id="Phobius"/>
    </source>
</evidence>
<dbReference type="AlphaFoldDB" id="A0A9Q9MS50"/>
<sequence>MTVVDRPATYREVFAEPSFRALFTARTLAIGATSLQIFALSVLVYAGTGSPLLSALAFGAGFLPQVVGGMLLGSLTDRLSPRPLIVAGYTVEAGLAAALGWLDLPVAASLTLVAVVACGTPVFAGAAARVIAERLTGDAYVLGRSVSNMSSSTAQLLGLAGGGVAVATLGARTALLCAAGCHVAAAVIVRFGLPAAGASGAGAKDGAGRGGAVRDSWTGAVALLSDRTIRRLLLAQWLPSALAAGAEALLVAYGAGRGFAAGSGALLMAAPALGMLAGNFGAGRCMRPSLRERSSPWFLLVLGTPLIALLAGPPLPVAVGLLVVAGTGFAYGLGLQRAFLAAAPEDRRGQLFALLSTGLMALQGVGPLVLGAVAEVTSPAVAIAVAGAATVLVAPSLRRPRHDSV</sequence>
<feature type="transmembrane region" description="Helical" evidence="6">
    <location>
        <begin position="351"/>
        <end position="374"/>
    </location>
</feature>
<dbReference type="KEGG" id="daur:Daura_25075"/>
<dbReference type="PANTHER" id="PTHR23513">
    <property type="entry name" value="INTEGRAL MEMBRANE EFFLUX PROTEIN-RELATED"/>
    <property type="match status" value="1"/>
</dbReference>
<dbReference type="Gene3D" id="1.20.1250.20">
    <property type="entry name" value="MFS general substrate transporter like domains"/>
    <property type="match status" value="1"/>
</dbReference>
<organism evidence="7 8">
    <name type="scientific">Dactylosporangium aurantiacum</name>
    <dbReference type="NCBI Taxonomy" id="35754"/>
    <lineage>
        <taxon>Bacteria</taxon>
        <taxon>Bacillati</taxon>
        <taxon>Actinomycetota</taxon>
        <taxon>Actinomycetes</taxon>
        <taxon>Micromonosporales</taxon>
        <taxon>Micromonosporaceae</taxon>
        <taxon>Dactylosporangium</taxon>
    </lineage>
</organism>
<feature type="transmembrane region" description="Helical" evidence="6">
    <location>
        <begin position="21"/>
        <end position="46"/>
    </location>
</feature>
<evidence type="ECO:0000313" key="7">
    <source>
        <dbReference type="EMBL" id="UWZ59142.1"/>
    </source>
</evidence>
<reference evidence="7" key="1">
    <citation type="submission" date="2021-04" db="EMBL/GenBank/DDBJ databases">
        <title>Dactylosporangium aurantiacum NRRL B-8018 full assembly.</title>
        <authorList>
            <person name="Hartkoorn R.C."/>
            <person name="Beaudoing E."/>
            <person name="Hot D."/>
        </authorList>
    </citation>
    <scope>NUCLEOTIDE SEQUENCE</scope>
    <source>
        <strain evidence="7">NRRL B-8018</strain>
    </source>
</reference>
<keyword evidence="2" id="KW-1003">Cell membrane</keyword>
<feature type="transmembrane region" description="Helical" evidence="6">
    <location>
        <begin position="232"/>
        <end position="253"/>
    </location>
</feature>
<keyword evidence="5 6" id="KW-0472">Membrane</keyword>
<feature type="transmembrane region" description="Helical" evidence="6">
    <location>
        <begin position="380"/>
        <end position="397"/>
    </location>
</feature>
<feature type="transmembrane region" description="Helical" evidence="6">
    <location>
        <begin position="108"/>
        <end position="132"/>
    </location>
</feature>
<dbReference type="Pfam" id="PF07690">
    <property type="entry name" value="MFS_1"/>
    <property type="match status" value="1"/>
</dbReference>
<dbReference type="CDD" id="cd06173">
    <property type="entry name" value="MFS_MefA_like"/>
    <property type="match status" value="1"/>
</dbReference>
<name>A0A9Q9MS50_9ACTN</name>
<feature type="transmembrane region" description="Helical" evidence="6">
    <location>
        <begin position="84"/>
        <end position="102"/>
    </location>
</feature>
<keyword evidence="3 6" id="KW-0812">Transmembrane</keyword>
<dbReference type="PANTHER" id="PTHR23513:SF11">
    <property type="entry name" value="STAPHYLOFERRIN A TRANSPORTER"/>
    <property type="match status" value="1"/>
</dbReference>
<dbReference type="OrthoDB" id="3227279at2"/>
<proteinExistence type="predicted"/>
<keyword evidence="4 6" id="KW-1133">Transmembrane helix</keyword>
<feature type="transmembrane region" description="Helical" evidence="6">
    <location>
        <begin position="317"/>
        <end position="339"/>
    </location>
</feature>
<evidence type="ECO:0000256" key="5">
    <source>
        <dbReference type="ARBA" id="ARBA00023136"/>
    </source>
</evidence>
<dbReference type="SUPFAM" id="SSF103473">
    <property type="entry name" value="MFS general substrate transporter"/>
    <property type="match status" value="1"/>
</dbReference>
<evidence type="ECO:0000313" key="8">
    <source>
        <dbReference type="Proteomes" id="UP001058003"/>
    </source>
</evidence>